<dbReference type="Proteomes" id="UP001163850">
    <property type="component" value="Unassembled WGS sequence"/>
</dbReference>
<evidence type="ECO:0000313" key="2">
    <source>
        <dbReference type="EMBL" id="KAJ3990347.1"/>
    </source>
</evidence>
<gene>
    <name evidence="2" type="ORF">F5890DRAFT_1481292</name>
</gene>
<feature type="compositionally biased region" description="Low complexity" evidence="1">
    <location>
        <begin position="38"/>
        <end position="65"/>
    </location>
</feature>
<dbReference type="EMBL" id="MU801891">
    <property type="protein sequence ID" value="KAJ3990347.1"/>
    <property type="molecule type" value="Genomic_DNA"/>
</dbReference>
<sequence length="299" mass="33510">MTSCQFCRQCTCSVRNTKPRSYGWEPHYVYERPESPTSSVPSLSTCGSSSTASSPAPSFSPSLHSTRAQYYGSKPVKQHQSNGYFEAQKKHTTDSHHPTVDDSSVHQDATAESKPRASISAFEPRIRTHTLNGNFIRHPETVGCIMSSSPRHLIIKLIISRMKRISLIITCNGRDPIPLSPCNRSPKSSRPTGKLVPSCPPSSTDAPPPTITYRRSRSILHMIHAIRWWKRQLSGPFDEMTLRLSRNPVQVSPQKIRLGLRKHQDLLVTSFINSACSRREQESGLDFNSTFLSAFSYVL</sequence>
<feature type="region of interest" description="Disordered" evidence="1">
    <location>
        <begin position="88"/>
        <end position="118"/>
    </location>
</feature>
<evidence type="ECO:0000256" key="1">
    <source>
        <dbReference type="SAM" id="MobiDB-lite"/>
    </source>
</evidence>
<comment type="caution">
    <text evidence="2">The sequence shown here is derived from an EMBL/GenBank/DDBJ whole genome shotgun (WGS) entry which is preliminary data.</text>
</comment>
<reference evidence="2" key="1">
    <citation type="submission" date="2022-08" db="EMBL/GenBank/DDBJ databases">
        <authorList>
            <consortium name="DOE Joint Genome Institute"/>
            <person name="Min B."/>
            <person name="Riley R."/>
            <person name="Sierra-Patev S."/>
            <person name="Naranjo-Ortiz M."/>
            <person name="Looney B."/>
            <person name="Konkel Z."/>
            <person name="Slot J.C."/>
            <person name="Sakamoto Y."/>
            <person name="Steenwyk J.L."/>
            <person name="Rokas A."/>
            <person name="Carro J."/>
            <person name="Camarero S."/>
            <person name="Ferreira P."/>
            <person name="Molpeceres G."/>
            <person name="Ruiz-Duenas F.J."/>
            <person name="Serrano A."/>
            <person name="Henrissat B."/>
            <person name="Drula E."/>
            <person name="Hughes K.W."/>
            <person name="Mata J.L."/>
            <person name="Ishikawa N.K."/>
            <person name="Vargas-Isla R."/>
            <person name="Ushijima S."/>
            <person name="Smith C.A."/>
            <person name="Ahrendt S."/>
            <person name="Andreopoulos W."/>
            <person name="He G."/>
            <person name="Labutti K."/>
            <person name="Lipzen A."/>
            <person name="Ng V."/>
            <person name="Sandor L."/>
            <person name="Barry K."/>
            <person name="Martinez A.T."/>
            <person name="Xiao Y."/>
            <person name="Gibbons J.G."/>
            <person name="Terashima K."/>
            <person name="Hibbett D.S."/>
            <person name="Grigoriev I.V."/>
        </authorList>
    </citation>
    <scope>NUCLEOTIDE SEQUENCE</scope>
    <source>
        <strain evidence="2">TFB7829</strain>
    </source>
</reference>
<feature type="compositionally biased region" description="Polar residues" evidence="1">
    <location>
        <begin position="182"/>
        <end position="191"/>
    </location>
</feature>
<evidence type="ECO:0000313" key="3">
    <source>
        <dbReference type="Proteomes" id="UP001163850"/>
    </source>
</evidence>
<protein>
    <submittedName>
        <fullName evidence="2">Uncharacterized protein</fullName>
    </submittedName>
</protein>
<organism evidence="2 3">
    <name type="scientific">Lentinula detonsa</name>
    <dbReference type="NCBI Taxonomy" id="2804962"/>
    <lineage>
        <taxon>Eukaryota</taxon>
        <taxon>Fungi</taxon>
        <taxon>Dikarya</taxon>
        <taxon>Basidiomycota</taxon>
        <taxon>Agaricomycotina</taxon>
        <taxon>Agaricomycetes</taxon>
        <taxon>Agaricomycetidae</taxon>
        <taxon>Agaricales</taxon>
        <taxon>Marasmiineae</taxon>
        <taxon>Omphalotaceae</taxon>
        <taxon>Lentinula</taxon>
    </lineage>
</organism>
<dbReference type="AlphaFoldDB" id="A0AA38QAU1"/>
<feature type="region of interest" description="Disordered" evidence="1">
    <location>
        <begin position="179"/>
        <end position="209"/>
    </location>
</feature>
<name>A0AA38QAU1_9AGAR</name>
<proteinExistence type="predicted"/>
<feature type="region of interest" description="Disordered" evidence="1">
    <location>
        <begin position="33"/>
        <end position="65"/>
    </location>
</feature>
<accession>A0AA38QAU1</accession>
<feature type="compositionally biased region" description="Basic and acidic residues" evidence="1">
    <location>
        <begin position="88"/>
        <end position="115"/>
    </location>
</feature>